<gene>
    <name evidence="4" type="ORF">NCTC11388_01057</name>
</gene>
<dbReference type="PANTHER" id="PTHR30273">
    <property type="entry name" value="PERIPLASMIC SIGNAL SENSOR AND SIGMA FACTOR ACTIVATOR FECR-RELATED"/>
    <property type="match status" value="1"/>
</dbReference>
<dbReference type="EMBL" id="UGYW01000002">
    <property type="protein sequence ID" value="SUJ02520.1"/>
    <property type="molecule type" value="Genomic_DNA"/>
</dbReference>
<dbReference type="PANTHER" id="PTHR30273:SF2">
    <property type="entry name" value="PROTEIN FECR"/>
    <property type="match status" value="1"/>
</dbReference>
<organism evidence="4 5">
    <name type="scientific">Sphingobacterium spiritivorum</name>
    <name type="common">Flavobacterium spiritivorum</name>
    <dbReference type="NCBI Taxonomy" id="258"/>
    <lineage>
        <taxon>Bacteria</taxon>
        <taxon>Pseudomonadati</taxon>
        <taxon>Bacteroidota</taxon>
        <taxon>Sphingobacteriia</taxon>
        <taxon>Sphingobacteriales</taxon>
        <taxon>Sphingobacteriaceae</taxon>
        <taxon>Sphingobacterium</taxon>
    </lineage>
</organism>
<keyword evidence="1" id="KW-0472">Membrane</keyword>
<evidence type="ECO:0000259" key="3">
    <source>
        <dbReference type="Pfam" id="PF16344"/>
    </source>
</evidence>
<dbReference type="RefSeq" id="WP_115169379.1">
    <property type="nucleotide sequence ID" value="NZ_UGYW01000002.1"/>
</dbReference>
<feature type="transmembrane region" description="Helical" evidence="1">
    <location>
        <begin position="77"/>
        <end position="97"/>
    </location>
</feature>
<keyword evidence="1" id="KW-1133">Transmembrane helix</keyword>
<proteinExistence type="predicted"/>
<dbReference type="Gene3D" id="3.55.50.30">
    <property type="match status" value="1"/>
</dbReference>
<reference evidence="4 5" key="1">
    <citation type="submission" date="2018-06" db="EMBL/GenBank/DDBJ databases">
        <authorList>
            <consortium name="Pathogen Informatics"/>
            <person name="Doyle S."/>
        </authorList>
    </citation>
    <scope>NUCLEOTIDE SEQUENCE [LARGE SCALE GENOMIC DNA]</scope>
    <source>
        <strain evidence="4 5">NCTC11388</strain>
    </source>
</reference>
<dbReference type="Gene3D" id="2.60.120.1440">
    <property type="match status" value="1"/>
</dbReference>
<accession>A0A380BJW4</accession>
<dbReference type="GO" id="GO:0016989">
    <property type="term" value="F:sigma factor antagonist activity"/>
    <property type="evidence" value="ECO:0007669"/>
    <property type="project" value="TreeGrafter"/>
</dbReference>
<dbReference type="Pfam" id="PF04773">
    <property type="entry name" value="FecR"/>
    <property type="match status" value="1"/>
</dbReference>
<feature type="domain" description="Protein FecR C-terminal" evidence="3">
    <location>
        <begin position="313"/>
        <end position="380"/>
    </location>
</feature>
<dbReference type="PIRSF" id="PIRSF018266">
    <property type="entry name" value="FecR"/>
    <property type="match status" value="1"/>
</dbReference>
<keyword evidence="1" id="KW-0812">Transmembrane</keyword>
<dbReference type="AlphaFoldDB" id="A0A380BJW4"/>
<feature type="domain" description="FecR protein" evidence="2">
    <location>
        <begin position="175"/>
        <end position="270"/>
    </location>
</feature>
<protein>
    <submittedName>
        <fullName evidence="4">Fec operon regulator FecR</fullName>
    </submittedName>
</protein>
<dbReference type="Pfam" id="PF16344">
    <property type="entry name" value="FecR_C"/>
    <property type="match status" value="1"/>
</dbReference>
<dbReference type="InterPro" id="IPR012373">
    <property type="entry name" value="Ferrdict_sens_TM"/>
</dbReference>
<evidence type="ECO:0000256" key="1">
    <source>
        <dbReference type="SAM" id="Phobius"/>
    </source>
</evidence>
<dbReference type="InterPro" id="IPR006860">
    <property type="entry name" value="FecR"/>
</dbReference>
<name>A0A380BJW4_SPHSI</name>
<dbReference type="InterPro" id="IPR032508">
    <property type="entry name" value="FecR_C"/>
</dbReference>
<evidence type="ECO:0000259" key="2">
    <source>
        <dbReference type="Pfam" id="PF04773"/>
    </source>
</evidence>
<dbReference type="Proteomes" id="UP000254893">
    <property type="component" value="Unassembled WGS sequence"/>
</dbReference>
<evidence type="ECO:0000313" key="5">
    <source>
        <dbReference type="Proteomes" id="UP000254893"/>
    </source>
</evidence>
<sequence length="383" mass="43460">MLSKDQYIQLYEKYTNGNCSKEELQKLETYKDSFEFTDTQWNNAVMGDSDEVKNRIYKKLLSGMNENSGTGYRRYIWLKWGAVAATLLIILGAVWMLQKNKETTRTTSVTTKNSIIPGGDKAMLILEDGTQVDLENTQSGAINSNGKYIAAKVGDGKLEYRDEDTKTASLVSYHTLRTPKGGQFQLRLPDGTMAWLNAASSIRYPTAFVGAERRVEISGEVYFDVKKQNGKHFIVQTNNQEITVLGTRFNVFAYTDESFVQTSLIEGKVQVDINDRQLMLKPGLSSVYHKDTGKIRTKSFDPDEVLAWQQGNFNFNAEPIESVMRKISRWYDVEIYYEGDIKGKMFSGSLSRFSNVQDILEVIALTGVVKFKIKDRKIYVIGN</sequence>
<evidence type="ECO:0000313" key="4">
    <source>
        <dbReference type="EMBL" id="SUJ02520.1"/>
    </source>
</evidence>